<dbReference type="PROSITE" id="PS50835">
    <property type="entry name" value="IG_LIKE"/>
    <property type="match status" value="1"/>
</dbReference>
<dbReference type="PANTHER" id="PTHR12231">
    <property type="entry name" value="CTX-RELATED TYPE I TRANSMEMBRANE PROTEIN"/>
    <property type="match status" value="1"/>
</dbReference>
<sequence length="127" mass="14519">MKTKHIPPMLWIPHQLVGAPQGYSVSLECYTEAHPSSLNYWTREDGHMIHESKKYKAENTVGTPSYKTHMKLTITNVQDKDYGTYKCVAKNPRGETDGTIRLYTVRDMMGKCKKMTSNSHILLRGTN</sequence>
<dbReference type="InterPro" id="IPR036179">
    <property type="entry name" value="Ig-like_dom_sf"/>
</dbReference>
<keyword evidence="1" id="KW-0732">Signal</keyword>
<evidence type="ECO:0000313" key="6">
    <source>
        <dbReference type="EMBL" id="KAK6642396.1"/>
    </source>
</evidence>
<protein>
    <recommendedName>
        <fullName evidence="5">Ig-like domain-containing protein</fullName>
    </recommendedName>
</protein>
<dbReference type="Proteomes" id="UP001372834">
    <property type="component" value="Unassembled WGS sequence"/>
</dbReference>
<dbReference type="InterPro" id="IPR003598">
    <property type="entry name" value="Ig_sub2"/>
</dbReference>
<evidence type="ECO:0000256" key="1">
    <source>
        <dbReference type="ARBA" id="ARBA00022729"/>
    </source>
</evidence>
<dbReference type="PANTHER" id="PTHR12231:SF157">
    <property type="entry name" value="DPR-INTERACTING PROTEIN EPSILON-RELATED"/>
    <property type="match status" value="1"/>
</dbReference>
<evidence type="ECO:0000256" key="4">
    <source>
        <dbReference type="ARBA" id="ARBA00023319"/>
    </source>
</evidence>
<dbReference type="GO" id="GO:0043005">
    <property type="term" value="C:neuron projection"/>
    <property type="evidence" value="ECO:0007669"/>
    <property type="project" value="TreeGrafter"/>
</dbReference>
<gene>
    <name evidence="6" type="ORF">RUM43_003898</name>
</gene>
<dbReference type="Pfam" id="PF13927">
    <property type="entry name" value="Ig_3"/>
    <property type="match status" value="1"/>
</dbReference>
<dbReference type="SUPFAM" id="SSF48726">
    <property type="entry name" value="Immunoglobulin"/>
    <property type="match status" value="1"/>
</dbReference>
<dbReference type="InterPro" id="IPR013783">
    <property type="entry name" value="Ig-like_fold"/>
</dbReference>
<dbReference type="FunFam" id="2.60.40.10:FF:000376">
    <property type="entry name" value="CLUMA_CG000981, isoform A"/>
    <property type="match status" value="1"/>
</dbReference>
<dbReference type="Gene3D" id="2.60.40.10">
    <property type="entry name" value="Immunoglobulins"/>
    <property type="match status" value="1"/>
</dbReference>
<keyword evidence="3" id="KW-1015">Disulfide bond</keyword>
<dbReference type="InterPro" id="IPR007110">
    <property type="entry name" value="Ig-like_dom"/>
</dbReference>
<proteinExistence type="predicted"/>
<organism evidence="6 7">
    <name type="scientific">Polyplax serrata</name>
    <name type="common">Common mouse louse</name>
    <dbReference type="NCBI Taxonomy" id="468196"/>
    <lineage>
        <taxon>Eukaryota</taxon>
        <taxon>Metazoa</taxon>
        <taxon>Ecdysozoa</taxon>
        <taxon>Arthropoda</taxon>
        <taxon>Hexapoda</taxon>
        <taxon>Insecta</taxon>
        <taxon>Pterygota</taxon>
        <taxon>Neoptera</taxon>
        <taxon>Paraneoptera</taxon>
        <taxon>Psocodea</taxon>
        <taxon>Troctomorpha</taxon>
        <taxon>Phthiraptera</taxon>
        <taxon>Anoplura</taxon>
        <taxon>Polyplacidae</taxon>
        <taxon>Polyplax</taxon>
    </lineage>
</organism>
<name>A0AAN8PNH8_POLSC</name>
<dbReference type="AlphaFoldDB" id="A0AAN8PNH8"/>
<comment type="caution">
    <text evidence="6">The sequence shown here is derived from an EMBL/GenBank/DDBJ whole genome shotgun (WGS) entry which is preliminary data.</text>
</comment>
<dbReference type="InterPro" id="IPR051170">
    <property type="entry name" value="Neural/epithelial_adhesion"/>
</dbReference>
<reference evidence="6 7" key="1">
    <citation type="submission" date="2023-10" db="EMBL/GenBank/DDBJ databases">
        <title>Genomes of two closely related lineages of the louse Polyplax serrata with different host specificities.</title>
        <authorList>
            <person name="Martinu J."/>
            <person name="Tarabai H."/>
            <person name="Stefka J."/>
            <person name="Hypsa V."/>
        </authorList>
    </citation>
    <scope>NUCLEOTIDE SEQUENCE [LARGE SCALE GENOMIC DNA]</scope>
    <source>
        <strain evidence="6">HR10_N</strain>
    </source>
</reference>
<dbReference type="SMART" id="SM00409">
    <property type="entry name" value="IG"/>
    <property type="match status" value="1"/>
</dbReference>
<dbReference type="InterPro" id="IPR003599">
    <property type="entry name" value="Ig_sub"/>
</dbReference>
<dbReference type="SMART" id="SM00408">
    <property type="entry name" value="IGc2"/>
    <property type="match status" value="1"/>
</dbReference>
<dbReference type="EMBL" id="JAWJWE010000002">
    <property type="protein sequence ID" value="KAK6642396.1"/>
    <property type="molecule type" value="Genomic_DNA"/>
</dbReference>
<evidence type="ECO:0000313" key="7">
    <source>
        <dbReference type="Proteomes" id="UP001372834"/>
    </source>
</evidence>
<evidence type="ECO:0000256" key="2">
    <source>
        <dbReference type="ARBA" id="ARBA00022737"/>
    </source>
</evidence>
<feature type="domain" description="Ig-like" evidence="5">
    <location>
        <begin position="7"/>
        <end position="106"/>
    </location>
</feature>
<keyword evidence="2" id="KW-0677">Repeat</keyword>
<accession>A0AAN8PNH8</accession>
<evidence type="ECO:0000259" key="5">
    <source>
        <dbReference type="PROSITE" id="PS50835"/>
    </source>
</evidence>
<evidence type="ECO:0000256" key="3">
    <source>
        <dbReference type="ARBA" id="ARBA00023157"/>
    </source>
</evidence>
<keyword evidence="4" id="KW-0393">Immunoglobulin domain</keyword>